<evidence type="ECO:0000256" key="8">
    <source>
        <dbReference type="ARBA" id="ARBA00023053"/>
    </source>
</evidence>
<comment type="caution">
    <text evidence="14">The sequence shown here is derived from an EMBL/GenBank/DDBJ whole genome shotgun (WGS) entry which is preliminary data.</text>
</comment>
<feature type="transmembrane region" description="Helical" evidence="12">
    <location>
        <begin position="338"/>
        <end position="356"/>
    </location>
</feature>
<keyword evidence="10 12" id="KW-0472">Membrane</keyword>
<feature type="transmembrane region" description="Helical" evidence="12">
    <location>
        <begin position="183"/>
        <end position="200"/>
    </location>
</feature>
<feature type="transmembrane region" description="Helical" evidence="12">
    <location>
        <begin position="81"/>
        <end position="106"/>
    </location>
</feature>
<evidence type="ECO:0000256" key="5">
    <source>
        <dbReference type="ARBA" id="ARBA00022475"/>
    </source>
</evidence>
<keyword evidence="9 12" id="KW-0406">Ion transport</keyword>
<feature type="transmembrane region" description="Helical" evidence="12">
    <location>
        <begin position="112"/>
        <end position="132"/>
    </location>
</feature>
<keyword evidence="11 12" id="KW-0739">Sodium transport</keyword>
<evidence type="ECO:0000259" key="13">
    <source>
        <dbReference type="Pfam" id="PF00999"/>
    </source>
</evidence>
<dbReference type="GO" id="GO:0051453">
    <property type="term" value="P:regulation of intracellular pH"/>
    <property type="evidence" value="ECO:0007669"/>
    <property type="project" value="TreeGrafter"/>
</dbReference>
<keyword evidence="4 12" id="KW-0050">Antiport</keyword>
<keyword evidence="6 12" id="KW-0812">Transmembrane</keyword>
<comment type="function">
    <text evidence="12">Na(+)/H(+) antiporter that extrudes sodium in exchange for external protons.</text>
</comment>
<keyword evidence="8 12" id="KW-0915">Sodium</keyword>
<comment type="subcellular location">
    <subcellularLocation>
        <location evidence="1 12">Cell membrane</location>
        <topology evidence="1 12">Multi-pass membrane protein</topology>
    </subcellularLocation>
</comment>
<evidence type="ECO:0000256" key="1">
    <source>
        <dbReference type="ARBA" id="ARBA00004651"/>
    </source>
</evidence>
<evidence type="ECO:0000313" key="14">
    <source>
        <dbReference type="EMBL" id="RIH92429.1"/>
    </source>
</evidence>
<evidence type="ECO:0000256" key="3">
    <source>
        <dbReference type="ARBA" id="ARBA00022448"/>
    </source>
</evidence>
<protein>
    <submittedName>
        <fullName evidence="14">Na(+)/H(+) antiporter NhaG</fullName>
    </submittedName>
</protein>
<sequence length="513" mass="54866">MGRSMEATSLVELGLVACAVALGTYFFRVPYTIGLVLAGLALSFFHALEIHLSKELILLLFLPPLLFEGALHMELGQLRRYATPVGFLALAGTLITALLIAAGAHYGLGLPWSFALLLGVILSPTDPVSVLAMFKQYGAPKGLQTVLEGESVFNDGIGIVLYLIVLQGIAGPPVGLGEGVLEFLKVALGGAAVGFALGYLVHRLLGQINDHLTEVMISVVLAFGSYILAENLHFSGVVSTVVAGLIIGNYGTVFSMSPTTRLSLLNFWAVVAFLANSAVFLLIGLDFDLARAGGNAVAIGVTVLLVLLARTLAVYSLLPLSNRLVRPSRRIPWAWMHAINWGGLRGTIPIALVLGLEPGLRQVGGVHLTTVVFAVALFSLVVQGLSMKPLLQRLGLIGVSAERLEYETQLARTIALGAALEEARQLEQRGEASPELLEATRQRLAEEREAVLRDLDQAVHSRESLRDHEALRLQRHLGLTQRAAVADALRRGLISEEAAATLSEELDAQLEEG</sequence>
<evidence type="ECO:0000256" key="6">
    <source>
        <dbReference type="ARBA" id="ARBA00022692"/>
    </source>
</evidence>
<dbReference type="Gene3D" id="6.10.140.1330">
    <property type="match status" value="1"/>
</dbReference>
<gene>
    <name evidence="14" type="primary">nhaG</name>
    <name evidence="14" type="ORF">Mgrana_01725</name>
</gene>
<dbReference type="Proteomes" id="UP000266178">
    <property type="component" value="Unassembled WGS sequence"/>
</dbReference>
<feature type="transmembrane region" description="Helical" evidence="12">
    <location>
        <begin position="297"/>
        <end position="318"/>
    </location>
</feature>
<feature type="transmembrane region" description="Helical" evidence="12">
    <location>
        <begin position="152"/>
        <end position="171"/>
    </location>
</feature>
<feature type="transmembrane region" description="Helical" evidence="12">
    <location>
        <begin position="265"/>
        <end position="285"/>
    </location>
</feature>
<organism evidence="14 15">
    <name type="scientific">Meiothermus granaticius NBRC 107808</name>
    <dbReference type="NCBI Taxonomy" id="1227551"/>
    <lineage>
        <taxon>Bacteria</taxon>
        <taxon>Thermotogati</taxon>
        <taxon>Deinococcota</taxon>
        <taxon>Deinococci</taxon>
        <taxon>Thermales</taxon>
        <taxon>Thermaceae</taxon>
        <taxon>Meiothermus</taxon>
    </lineage>
</organism>
<keyword evidence="5 12" id="KW-1003">Cell membrane</keyword>
<dbReference type="NCBIfam" id="TIGR00831">
    <property type="entry name" value="a_cpa1"/>
    <property type="match status" value="1"/>
</dbReference>
<keyword evidence="7 12" id="KW-1133">Transmembrane helix</keyword>
<dbReference type="InterPro" id="IPR004705">
    <property type="entry name" value="Cation/H_exchanger_CPA1_bac"/>
</dbReference>
<dbReference type="GO" id="GO:0098719">
    <property type="term" value="P:sodium ion import across plasma membrane"/>
    <property type="evidence" value="ECO:0007669"/>
    <property type="project" value="TreeGrafter"/>
</dbReference>
<keyword evidence="3 12" id="KW-0813">Transport</keyword>
<evidence type="ECO:0000313" key="15">
    <source>
        <dbReference type="Proteomes" id="UP000266178"/>
    </source>
</evidence>
<name>A0A399FAX4_9DEIN</name>
<reference evidence="14 15" key="1">
    <citation type="submission" date="2018-08" db="EMBL/GenBank/DDBJ databases">
        <title>Meiothermus granaticius genome AF-68 sequencing project.</title>
        <authorList>
            <person name="Da Costa M.S."/>
            <person name="Albuquerque L."/>
            <person name="Raposo P."/>
            <person name="Froufe H.J.C."/>
            <person name="Barroso C.S."/>
            <person name="Egas C."/>
        </authorList>
    </citation>
    <scope>NUCLEOTIDE SEQUENCE [LARGE SCALE GENOMIC DNA]</scope>
    <source>
        <strain evidence="14 15">AF-68</strain>
    </source>
</reference>
<evidence type="ECO:0000256" key="10">
    <source>
        <dbReference type="ARBA" id="ARBA00023136"/>
    </source>
</evidence>
<keyword evidence="15" id="KW-1185">Reference proteome</keyword>
<feature type="transmembrane region" description="Helical" evidence="12">
    <location>
        <begin position="7"/>
        <end position="27"/>
    </location>
</feature>
<proteinExistence type="inferred from homology"/>
<dbReference type="GO" id="GO:0015385">
    <property type="term" value="F:sodium:proton antiporter activity"/>
    <property type="evidence" value="ECO:0007669"/>
    <property type="project" value="InterPro"/>
</dbReference>
<dbReference type="InterPro" id="IPR006153">
    <property type="entry name" value="Cation/H_exchanger_TM"/>
</dbReference>
<comment type="caution">
    <text evidence="12">Lacks conserved residue(s) required for the propagation of feature annotation.</text>
</comment>
<evidence type="ECO:0000256" key="4">
    <source>
        <dbReference type="ARBA" id="ARBA00022449"/>
    </source>
</evidence>
<dbReference type="EMBL" id="QWLB01000020">
    <property type="protein sequence ID" value="RIH92429.1"/>
    <property type="molecule type" value="Genomic_DNA"/>
</dbReference>
<dbReference type="PANTHER" id="PTHR10110:SF195">
    <property type="entry name" value="NA(+)_H(+) ANTIPORTER NHAS2"/>
    <property type="match status" value="1"/>
</dbReference>
<dbReference type="Pfam" id="PF00999">
    <property type="entry name" value="Na_H_Exchanger"/>
    <property type="match status" value="1"/>
</dbReference>
<accession>A0A399FAX4</accession>
<evidence type="ECO:0000256" key="7">
    <source>
        <dbReference type="ARBA" id="ARBA00022989"/>
    </source>
</evidence>
<dbReference type="GO" id="GO:0005886">
    <property type="term" value="C:plasma membrane"/>
    <property type="evidence" value="ECO:0007669"/>
    <property type="project" value="UniProtKB-SubCell"/>
</dbReference>
<evidence type="ECO:0000256" key="11">
    <source>
        <dbReference type="ARBA" id="ARBA00023201"/>
    </source>
</evidence>
<feature type="transmembrane region" description="Helical" evidence="12">
    <location>
        <begin position="362"/>
        <end position="382"/>
    </location>
</feature>
<dbReference type="InterPro" id="IPR018422">
    <property type="entry name" value="Cation/H_exchanger_CPA1"/>
</dbReference>
<evidence type="ECO:0000256" key="2">
    <source>
        <dbReference type="ARBA" id="ARBA00007367"/>
    </source>
</evidence>
<dbReference type="OrthoDB" id="9809206at2"/>
<evidence type="ECO:0000256" key="9">
    <source>
        <dbReference type="ARBA" id="ARBA00023065"/>
    </source>
</evidence>
<dbReference type="GO" id="GO:0015386">
    <property type="term" value="F:potassium:proton antiporter activity"/>
    <property type="evidence" value="ECO:0007669"/>
    <property type="project" value="TreeGrafter"/>
</dbReference>
<evidence type="ECO:0000256" key="12">
    <source>
        <dbReference type="RuleBase" id="RU366002"/>
    </source>
</evidence>
<comment type="similarity">
    <text evidence="2 12">Belongs to the monovalent cation:proton antiporter 1 (CPA1) transporter (TC 2.A.36) family.</text>
</comment>
<feature type="transmembrane region" description="Helical" evidence="12">
    <location>
        <begin position="234"/>
        <end position="253"/>
    </location>
</feature>
<dbReference type="PANTHER" id="PTHR10110">
    <property type="entry name" value="SODIUM/HYDROGEN EXCHANGER"/>
    <property type="match status" value="1"/>
</dbReference>
<feature type="domain" description="Cation/H+ exchanger transmembrane" evidence="13">
    <location>
        <begin position="22"/>
        <end position="392"/>
    </location>
</feature>
<dbReference type="AlphaFoldDB" id="A0A399FAX4"/>